<dbReference type="Gene3D" id="3.90.1580.10">
    <property type="entry name" value="paralog of FGE (formylglycine-generating enzyme)"/>
    <property type="match status" value="1"/>
</dbReference>
<dbReference type="SUPFAM" id="SSF56436">
    <property type="entry name" value="C-type lectin-like"/>
    <property type="match status" value="1"/>
</dbReference>
<dbReference type="Pfam" id="PF19954">
    <property type="entry name" value="EAD10"/>
    <property type="match status" value="1"/>
</dbReference>
<feature type="domain" description="Sulfatase-modifying factor enzyme-like" evidence="1">
    <location>
        <begin position="159"/>
        <end position="391"/>
    </location>
</feature>
<dbReference type="EMBL" id="JACJSI010000022">
    <property type="protein sequence ID" value="MBD2530590.1"/>
    <property type="molecule type" value="Genomic_DNA"/>
</dbReference>
<reference evidence="3 4" key="1">
    <citation type="journal article" date="2020" name="ISME J.">
        <title>Comparative genomics reveals insights into cyanobacterial evolution and habitat adaptation.</title>
        <authorList>
            <person name="Chen M.Y."/>
            <person name="Teng W.K."/>
            <person name="Zhao L."/>
            <person name="Hu C.X."/>
            <person name="Zhou Y.K."/>
            <person name="Han B.P."/>
            <person name="Song L.R."/>
            <person name="Shu W.S."/>
        </authorList>
    </citation>
    <scope>NUCLEOTIDE SEQUENCE [LARGE SCALE GENOMIC DNA]</scope>
    <source>
        <strain evidence="3 4">FACHB-838</strain>
    </source>
</reference>
<feature type="domain" description="Effector-associated" evidence="2">
    <location>
        <begin position="6"/>
        <end position="74"/>
    </location>
</feature>
<dbReference type="InterPro" id="IPR045429">
    <property type="entry name" value="EAD10"/>
</dbReference>
<gene>
    <name evidence="3" type="ORF">H6G97_13810</name>
</gene>
<evidence type="ECO:0000259" key="1">
    <source>
        <dbReference type="Pfam" id="PF03781"/>
    </source>
</evidence>
<accession>A0ABR8DMJ2</accession>
<dbReference type="InterPro" id="IPR005532">
    <property type="entry name" value="SUMF_dom"/>
</dbReference>
<name>A0ABR8DMJ2_9NOSO</name>
<evidence type="ECO:0000259" key="2">
    <source>
        <dbReference type="Pfam" id="PF19954"/>
    </source>
</evidence>
<dbReference type="InterPro" id="IPR042095">
    <property type="entry name" value="SUMF_sf"/>
</dbReference>
<dbReference type="InterPro" id="IPR051043">
    <property type="entry name" value="Sulfatase_Mod_Factor_Kinase"/>
</dbReference>
<organism evidence="3 4">
    <name type="scientific">Nostoc flagelliforme FACHB-838</name>
    <dbReference type="NCBI Taxonomy" id="2692904"/>
    <lineage>
        <taxon>Bacteria</taxon>
        <taxon>Bacillati</taxon>
        <taxon>Cyanobacteriota</taxon>
        <taxon>Cyanophyceae</taxon>
        <taxon>Nostocales</taxon>
        <taxon>Nostocaceae</taxon>
        <taxon>Nostoc</taxon>
    </lineage>
</organism>
<dbReference type="RefSeq" id="WP_190941131.1">
    <property type="nucleotide sequence ID" value="NZ_JACJSI010000022.1"/>
</dbReference>
<dbReference type="PANTHER" id="PTHR23150">
    <property type="entry name" value="SULFATASE MODIFYING FACTOR 1, 2"/>
    <property type="match status" value="1"/>
</dbReference>
<dbReference type="InterPro" id="IPR016187">
    <property type="entry name" value="CTDL_fold"/>
</dbReference>
<proteinExistence type="predicted"/>
<protein>
    <submittedName>
        <fullName evidence="3">Formylglycine-generating enzyme family protein</fullName>
    </submittedName>
</protein>
<sequence>MPQFPTSNELVKILDRILDGSRNENDINLLRQCLRTVNGQSQVQLANYIVNLAEGNDIHIGDRITYQGIDEETKTILRQLQQALQKSPLSIPSNFSPQSTSEKFLVNTNPQKQISPPLPELNSFEFEVVTVDHKGKETKRYHKQAECLIENLGNGVVLEMVSIPGGKFSMGASQYEEGSQEDERPQHLVTIQPFFLGRYPITQLQWKLIANQPKIDRDLNPDPSYFKGDNLPVEGVSWYDAREFCERLSQKTGRRYRLPSEAEWEYACRARTSTPFHFGKIITNNLANYCSQNTNINGSDRQYTTEVGSFSANDFGLYDMHANVWEWCADYQHDDYQGAPLDGSAWVDDGNEEYRILRGGSWGSRSNLCRSTFRFSEAATTRDKEFGFRIACSLI</sequence>
<dbReference type="Pfam" id="PF03781">
    <property type="entry name" value="FGE-sulfatase"/>
    <property type="match status" value="1"/>
</dbReference>
<comment type="caution">
    <text evidence="3">The sequence shown here is derived from an EMBL/GenBank/DDBJ whole genome shotgun (WGS) entry which is preliminary data.</text>
</comment>
<dbReference type="Proteomes" id="UP000623440">
    <property type="component" value="Unassembled WGS sequence"/>
</dbReference>
<dbReference type="PANTHER" id="PTHR23150:SF19">
    <property type="entry name" value="FORMYLGLYCINE-GENERATING ENZYME"/>
    <property type="match status" value="1"/>
</dbReference>
<evidence type="ECO:0000313" key="3">
    <source>
        <dbReference type="EMBL" id="MBD2530590.1"/>
    </source>
</evidence>
<evidence type="ECO:0000313" key="4">
    <source>
        <dbReference type="Proteomes" id="UP000623440"/>
    </source>
</evidence>
<keyword evidence="4" id="KW-1185">Reference proteome</keyword>